<protein>
    <submittedName>
        <fullName evidence="1">Uncharacterized protein</fullName>
    </submittedName>
</protein>
<reference evidence="1" key="1">
    <citation type="submission" date="2013-11" db="EMBL/GenBank/DDBJ databases">
        <title>Microbial diversity, functional groups and degradation webs in Northern and Southern Mediterranean and Red Sea marine crude oil polluted sites.</title>
        <authorList>
            <person name="Daffonchio D."/>
            <person name="Mapelli F."/>
            <person name="Ferrer M."/>
            <person name="Richter M."/>
            <person name="Cherif A."/>
            <person name="Malkawi H.I."/>
            <person name="Yakimov M.M."/>
            <person name="Abdel-Fattah Y.R."/>
            <person name="Blaghen M."/>
            <person name="Golyshin P.N."/>
            <person name="Kalogerakis N."/>
            <person name="Boon N."/>
            <person name="Magagnini M."/>
            <person name="Fava F."/>
        </authorList>
    </citation>
    <scope>NUCLEOTIDE SEQUENCE</scope>
</reference>
<sequence>MTNDSQVNTTTVTSTVTILPSYHRANILGILTNFE</sequence>
<dbReference type="AlphaFoldDB" id="A0A1B6NWP7"/>
<name>A0A1B6NWP7_9ZZZZ</name>
<evidence type="ECO:0000313" key="1">
    <source>
        <dbReference type="EMBL" id="KTF07840.1"/>
    </source>
</evidence>
<proteinExistence type="predicted"/>
<gene>
    <name evidence="1" type="ORF">MGSAQ_000662</name>
</gene>
<dbReference type="EMBL" id="AYSL01000307">
    <property type="protein sequence ID" value="KTF07840.1"/>
    <property type="molecule type" value="Genomic_DNA"/>
</dbReference>
<organism evidence="1">
    <name type="scientific">marine sediment metagenome</name>
    <dbReference type="NCBI Taxonomy" id="412755"/>
    <lineage>
        <taxon>unclassified sequences</taxon>
        <taxon>metagenomes</taxon>
        <taxon>ecological metagenomes</taxon>
    </lineage>
</organism>
<comment type="caution">
    <text evidence="1">The sequence shown here is derived from an EMBL/GenBank/DDBJ whole genome shotgun (WGS) entry which is preliminary data.</text>
</comment>
<accession>A0A1B6NWP7</accession>